<dbReference type="Pfam" id="PF02637">
    <property type="entry name" value="GatB_Yqey"/>
    <property type="match status" value="1"/>
</dbReference>
<dbReference type="InterPro" id="IPR014746">
    <property type="entry name" value="Gln_synth/guanido_kin_cat_dom"/>
</dbReference>
<dbReference type="STRING" id="1561003.Ark11_1367"/>
<comment type="catalytic activity">
    <reaction evidence="10 11">
        <text>L-glutamyl-tRNA(Gln) + L-glutamine + ATP + H2O = L-glutaminyl-tRNA(Gln) + L-glutamate + ADP + phosphate + H(+)</text>
        <dbReference type="Rhea" id="RHEA:17521"/>
        <dbReference type="Rhea" id="RHEA-COMP:9681"/>
        <dbReference type="Rhea" id="RHEA-COMP:9684"/>
        <dbReference type="ChEBI" id="CHEBI:15377"/>
        <dbReference type="ChEBI" id="CHEBI:15378"/>
        <dbReference type="ChEBI" id="CHEBI:29985"/>
        <dbReference type="ChEBI" id="CHEBI:30616"/>
        <dbReference type="ChEBI" id="CHEBI:43474"/>
        <dbReference type="ChEBI" id="CHEBI:58359"/>
        <dbReference type="ChEBI" id="CHEBI:78520"/>
        <dbReference type="ChEBI" id="CHEBI:78521"/>
        <dbReference type="ChEBI" id="CHEBI:456216"/>
    </reaction>
</comment>
<dbReference type="InterPro" id="IPR004413">
    <property type="entry name" value="GatB"/>
</dbReference>
<proteinExistence type="inferred from homology"/>
<dbReference type="GO" id="GO:0070681">
    <property type="term" value="P:glutaminyl-tRNAGln biosynthesis via transamidation"/>
    <property type="evidence" value="ECO:0007669"/>
    <property type="project" value="TreeGrafter"/>
</dbReference>
<dbReference type="InterPro" id="IPR017958">
    <property type="entry name" value="Gln-tRNA_amidoTrfase_suB_CS"/>
</dbReference>
<keyword evidence="14" id="KW-1185">Reference proteome</keyword>
<dbReference type="NCBIfam" id="NF004014">
    <property type="entry name" value="PRK05477.1-4"/>
    <property type="match status" value="1"/>
</dbReference>
<protein>
    <recommendedName>
        <fullName evidence="3 11">Aspartyl/glutamyl-tRNA(Asn/Gln) amidotransferase subunit B</fullName>
        <shortName evidence="11">Asp/Glu-ADT subunit B</shortName>
        <ecNumber evidence="11">6.3.5.-</ecNumber>
    </recommendedName>
</protein>
<evidence type="ECO:0000313" key="14">
    <source>
        <dbReference type="Proteomes" id="UP000198651"/>
    </source>
</evidence>
<dbReference type="Proteomes" id="UP000198651">
    <property type="component" value="Chromosome I"/>
</dbReference>
<dbReference type="PROSITE" id="PS01234">
    <property type="entry name" value="GATB"/>
    <property type="match status" value="1"/>
</dbReference>
<dbReference type="SUPFAM" id="SSF89095">
    <property type="entry name" value="GatB/YqeY motif"/>
    <property type="match status" value="1"/>
</dbReference>
<dbReference type="Gene3D" id="1.10.10.410">
    <property type="match status" value="1"/>
</dbReference>
<dbReference type="GO" id="GO:0050567">
    <property type="term" value="F:glutaminyl-tRNA synthase (glutamine-hydrolyzing) activity"/>
    <property type="evidence" value="ECO:0007669"/>
    <property type="project" value="UniProtKB-UniRule"/>
</dbReference>
<dbReference type="RefSeq" id="WP_092490623.1">
    <property type="nucleotide sequence ID" value="NZ_LN906597.1"/>
</dbReference>
<comment type="function">
    <text evidence="8 11">Allows the formation of correctly charged Asn-tRNA(Asn) or Gln-tRNA(Gln) through the transamidation of misacylated Asp-tRNA(Asn) or Glu-tRNA(Gln) in organisms which lack either or both of asparaginyl-tRNA or glutaminyl-tRNA synthetases. The reaction takes place in the presence of glutamine and ATP through an activated phospho-Asp-tRNA(Asn) or phospho-Glu-tRNA(Gln).</text>
</comment>
<evidence type="ECO:0000256" key="6">
    <source>
        <dbReference type="ARBA" id="ARBA00022840"/>
    </source>
</evidence>
<dbReference type="GO" id="GO:0005524">
    <property type="term" value="F:ATP binding"/>
    <property type="evidence" value="ECO:0007669"/>
    <property type="project" value="UniProtKB-KW"/>
</dbReference>
<evidence type="ECO:0000256" key="4">
    <source>
        <dbReference type="ARBA" id="ARBA00022598"/>
    </source>
</evidence>
<feature type="domain" description="Asn/Gln amidotransferase" evidence="12">
    <location>
        <begin position="327"/>
        <end position="476"/>
    </location>
</feature>
<comment type="similarity">
    <text evidence="1 11">Belongs to the GatB/GatE family. GatB subfamily.</text>
</comment>
<dbReference type="NCBIfam" id="TIGR00133">
    <property type="entry name" value="gatB"/>
    <property type="match status" value="1"/>
</dbReference>
<evidence type="ECO:0000259" key="12">
    <source>
        <dbReference type="SMART" id="SM00845"/>
    </source>
</evidence>
<dbReference type="InterPro" id="IPR003789">
    <property type="entry name" value="Asn/Gln_tRNA_amidoTrase-B-like"/>
</dbReference>
<gene>
    <name evidence="11 13" type="primary">gatB</name>
    <name evidence="13" type="ORF">Ark11_1367</name>
</gene>
<name>A0A0S4M4D6_9BURK</name>
<evidence type="ECO:0000256" key="10">
    <source>
        <dbReference type="ARBA" id="ARBA00047913"/>
    </source>
</evidence>
<dbReference type="EMBL" id="LN906597">
    <property type="protein sequence ID" value="CUT18171.1"/>
    <property type="molecule type" value="Genomic_DNA"/>
</dbReference>
<evidence type="ECO:0000256" key="11">
    <source>
        <dbReference type="HAMAP-Rule" id="MF_00121"/>
    </source>
</evidence>
<comment type="catalytic activity">
    <reaction evidence="9 11">
        <text>L-aspartyl-tRNA(Asn) + L-glutamine + ATP + H2O = L-asparaginyl-tRNA(Asn) + L-glutamate + ADP + phosphate + 2 H(+)</text>
        <dbReference type="Rhea" id="RHEA:14513"/>
        <dbReference type="Rhea" id="RHEA-COMP:9674"/>
        <dbReference type="Rhea" id="RHEA-COMP:9677"/>
        <dbReference type="ChEBI" id="CHEBI:15377"/>
        <dbReference type="ChEBI" id="CHEBI:15378"/>
        <dbReference type="ChEBI" id="CHEBI:29985"/>
        <dbReference type="ChEBI" id="CHEBI:30616"/>
        <dbReference type="ChEBI" id="CHEBI:43474"/>
        <dbReference type="ChEBI" id="CHEBI:58359"/>
        <dbReference type="ChEBI" id="CHEBI:78515"/>
        <dbReference type="ChEBI" id="CHEBI:78516"/>
        <dbReference type="ChEBI" id="CHEBI:456216"/>
    </reaction>
</comment>
<evidence type="ECO:0000256" key="3">
    <source>
        <dbReference type="ARBA" id="ARBA00016923"/>
    </source>
</evidence>
<dbReference type="NCBIfam" id="NF004012">
    <property type="entry name" value="PRK05477.1-2"/>
    <property type="match status" value="1"/>
</dbReference>
<dbReference type="GO" id="GO:0016740">
    <property type="term" value="F:transferase activity"/>
    <property type="evidence" value="ECO:0007669"/>
    <property type="project" value="UniProtKB-KW"/>
</dbReference>
<dbReference type="SUPFAM" id="SSF55931">
    <property type="entry name" value="Glutamine synthetase/guanido kinase"/>
    <property type="match status" value="1"/>
</dbReference>
<dbReference type="AlphaFoldDB" id="A0A0S4M4D6"/>
<accession>A0A0S4M4D6</accession>
<organism evidence="13 14">
    <name type="scientific">Candidatus Ichthyocystis hellenicum</name>
    <dbReference type="NCBI Taxonomy" id="1561003"/>
    <lineage>
        <taxon>Bacteria</taxon>
        <taxon>Pseudomonadati</taxon>
        <taxon>Pseudomonadota</taxon>
        <taxon>Betaproteobacteria</taxon>
        <taxon>Burkholderiales</taxon>
        <taxon>Candidatus Ichthyocystis</taxon>
    </lineage>
</organism>
<dbReference type="OrthoDB" id="9804078at2"/>
<keyword evidence="4 11" id="KW-0436">Ligase</keyword>
<evidence type="ECO:0000256" key="7">
    <source>
        <dbReference type="ARBA" id="ARBA00022917"/>
    </source>
</evidence>
<keyword evidence="5 11" id="KW-0547">Nucleotide-binding</keyword>
<evidence type="ECO:0000256" key="2">
    <source>
        <dbReference type="ARBA" id="ARBA00011123"/>
    </source>
</evidence>
<dbReference type="InterPro" id="IPR017959">
    <property type="entry name" value="Asn/Gln-tRNA_amidoTrfase_suB/E"/>
</dbReference>
<sequence length="482" mass="54735">MDWETVIGLEIHVQLKTQSKIFSNSPTIFGTESNTQANYIDAGFPGTLPTLNKKSIELAIRFGIATQAKINQRITFARKNYFYPDLPKGYQITQDKEPIVLGGQIPIQQEKETHMIKIDHAHLEEDAGRSLHENLNGYTGIDLNRAGVALLEIVSLPMIKSPAEAVSYAKTIHHLVQWIGICDGNLQNGSFRMDANVSVRIPGETALRTKCEIKNLNSFRFLEKAIEYEAKRQADTYERGGKITQETRLYDSEKNLTRSMRQKESAHDYRYFTDPDLPALIISDEWVDSIRKDLPEMPWVIQEKISQKHELSREEAIFITQSLNHTRYFEMAMSNKNVSAQQFINWMSGHLQAYINDHELSWENHIITADKLASIIENINNGTLSQSSAKKLFQYAIDEENQDIASLIKKYHLAQITDLQPLTQAAREIIQGNIEIAAQIKSGKDKAINALIGKMMKQFSGKINATQARELLLTAIDDELET</sequence>
<dbReference type="SMART" id="SM00845">
    <property type="entry name" value="GatB_Yqey"/>
    <property type="match status" value="1"/>
</dbReference>
<keyword evidence="7 11" id="KW-0648">Protein biosynthesis</keyword>
<dbReference type="InterPro" id="IPR018027">
    <property type="entry name" value="Asn/Gln_amidotransferase"/>
</dbReference>
<evidence type="ECO:0000313" key="13">
    <source>
        <dbReference type="EMBL" id="CUT18171.1"/>
    </source>
</evidence>
<dbReference type="GO" id="GO:0006412">
    <property type="term" value="P:translation"/>
    <property type="evidence" value="ECO:0007669"/>
    <property type="project" value="UniProtKB-UniRule"/>
</dbReference>
<dbReference type="InterPro" id="IPR006075">
    <property type="entry name" value="Asn/Gln-tRNA_Trfase_suB/E_cat"/>
</dbReference>
<dbReference type="GO" id="GO:0050566">
    <property type="term" value="F:asparaginyl-tRNA synthase (glutamine-hydrolyzing) activity"/>
    <property type="evidence" value="ECO:0007669"/>
    <property type="project" value="RHEA"/>
</dbReference>
<dbReference type="PANTHER" id="PTHR11659:SF0">
    <property type="entry name" value="GLUTAMYL-TRNA(GLN) AMIDOTRANSFERASE SUBUNIT B, MITOCHONDRIAL"/>
    <property type="match status" value="1"/>
</dbReference>
<evidence type="ECO:0000256" key="9">
    <source>
        <dbReference type="ARBA" id="ARBA00047380"/>
    </source>
</evidence>
<reference evidence="14" key="1">
    <citation type="submission" date="2015-11" db="EMBL/GenBank/DDBJ databases">
        <authorList>
            <person name="Seth-Smith H.M.B."/>
        </authorList>
    </citation>
    <scope>NUCLEOTIDE SEQUENCE [LARGE SCALE GENOMIC DNA]</scope>
    <source>
        <strain evidence="14">2013Ark11</strain>
    </source>
</reference>
<keyword evidence="13" id="KW-0808">Transferase</keyword>
<dbReference type="PANTHER" id="PTHR11659">
    <property type="entry name" value="GLUTAMYL-TRNA GLN AMIDOTRANSFERASE SUBUNIT B MITOCHONDRIAL AND PROKARYOTIC PET112-RELATED"/>
    <property type="match status" value="1"/>
</dbReference>
<dbReference type="EC" id="6.3.5.-" evidence="11"/>
<evidence type="ECO:0000256" key="8">
    <source>
        <dbReference type="ARBA" id="ARBA00024799"/>
    </source>
</evidence>
<evidence type="ECO:0000256" key="5">
    <source>
        <dbReference type="ARBA" id="ARBA00022741"/>
    </source>
</evidence>
<dbReference type="HAMAP" id="MF_00121">
    <property type="entry name" value="GatB"/>
    <property type="match status" value="1"/>
</dbReference>
<comment type="subunit">
    <text evidence="2 11">Heterotrimer of A, B and C subunits.</text>
</comment>
<dbReference type="InterPro" id="IPR023168">
    <property type="entry name" value="GatB_Yqey_C_2"/>
</dbReference>
<evidence type="ECO:0000256" key="1">
    <source>
        <dbReference type="ARBA" id="ARBA00005306"/>
    </source>
</evidence>
<dbReference type="Pfam" id="PF02934">
    <property type="entry name" value="GatB_N"/>
    <property type="match status" value="1"/>
</dbReference>
<dbReference type="PATRIC" id="fig|1561003.3.peg.1411"/>
<keyword evidence="6 11" id="KW-0067">ATP-binding</keyword>